<name>A0A8J2RB62_9CRUS</name>
<dbReference type="InterPro" id="IPR036378">
    <property type="entry name" value="FAS1_dom_sf"/>
</dbReference>
<dbReference type="FunFam" id="2.30.180.10:FF:000049">
    <property type="entry name" value="Uncharacterized protein"/>
    <property type="match status" value="1"/>
</dbReference>
<reference evidence="3" key="1">
    <citation type="submission" date="2021-11" db="EMBL/GenBank/DDBJ databases">
        <authorList>
            <person name="Schell T."/>
        </authorList>
    </citation>
    <scope>NUCLEOTIDE SEQUENCE</scope>
    <source>
        <strain evidence="3">M5</strain>
    </source>
</reference>
<dbReference type="Gene3D" id="2.30.180.10">
    <property type="entry name" value="FAS1 domain"/>
    <property type="match status" value="2"/>
</dbReference>
<dbReference type="Proteomes" id="UP000789390">
    <property type="component" value="Unassembled WGS sequence"/>
</dbReference>
<dbReference type="FunFam" id="2.30.180.10:FF:000032">
    <property type="entry name" value="Fasciclin domain-containing protein, putative"/>
    <property type="match status" value="1"/>
</dbReference>
<feature type="domain" description="FAS1" evidence="2">
    <location>
        <begin position="181"/>
        <end position="318"/>
    </location>
</feature>
<dbReference type="OrthoDB" id="286301at2759"/>
<feature type="signal peptide" evidence="1">
    <location>
        <begin position="1"/>
        <end position="22"/>
    </location>
</feature>
<dbReference type="Pfam" id="PF02469">
    <property type="entry name" value="Fasciclin"/>
    <property type="match status" value="2"/>
</dbReference>
<dbReference type="GO" id="GO:0007155">
    <property type="term" value="P:cell adhesion"/>
    <property type="evidence" value="ECO:0007669"/>
    <property type="project" value="TreeGrafter"/>
</dbReference>
<keyword evidence="1" id="KW-0732">Signal</keyword>
<dbReference type="AlphaFoldDB" id="A0A8J2RB62"/>
<comment type="caution">
    <text evidence="3">The sequence shown here is derived from an EMBL/GenBank/DDBJ whole genome shotgun (WGS) entry which is preliminary data.</text>
</comment>
<dbReference type="InterPro" id="IPR050904">
    <property type="entry name" value="Adhesion/Biosynth-related"/>
</dbReference>
<dbReference type="PROSITE" id="PS50213">
    <property type="entry name" value="FAS1"/>
    <property type="match status" value="2"/>
</dbReference>
<proteinExistence type="predicted"/>
<feature type="chain" id="PRO_5035236151" description="FAS1 domain-containing protein" evidence="1">
    <location>
        <begin position="23"/>
        <end position="331"/>
    </location>
</feature>
<dbReference type="SMART" id="SM00554">
    <property type="entry name" value="FAS1"/>
    <property type="match status" value="2"/>
</dbReference>
<dbReference type="PANTHER" id="PTHR10900">
    <property type="entry name" value="PERIOSTIN-RELATED"/>
    <property type="match status" value="1"/>
</dbReference>
<dbReference type="PANTHER" id="PTHR10900:SF120">
    <property type="entry name" value="MUCIN-5AC-RELATED"/>
    <property type="match status" value="1"/>
</dbReference>
<evidence type="ECO:0000313" key="4">
    <source>
        <dbReference type="Proteomes" id="UP000789390"/>
    </source>
</evidence>
<dbReference type="EMBL" id="CAKKLH010000001">
    <property type="protein sequence ID" value="CAH0097966.1"/>
    <property type="molecule type" value="Genomic_DNA"/>
</dbReference>
<sequence length="331" mass="36143">MKNFISFSSSLILLLAVASTLGYAPSQYSTSYLDQSCHDNIPAVLKKNAELSTLLDLVTKAGLADTLSGPGSFTVFAPTDEAFASIDSQTLKYILDNVELLKDILTYHVVAFEISPAYLSSIKHVYQFPTVQGAAPIRINVYREKGSITPFDTIKKVTINGALVLTALKACNGYVYVIDKILNPKDLMPENDELEIFKRNDLTIVKRIFDALGFTPVNIFFRPETIFAPTDAAFAALPSGFLESLLADKKKLFEVIRNHIVTGYQYSRGLETGPILTISGAIVDVKVSPNGITYGGANVIIPDLTNVQGVIHIIDAVILTDSQLPSINKKY</sequence>
<dbReference type="SUPFAM" id="SSF82153">
    <property type="entry name" value="FAS1 domain"/>
    <property type="match status" value="2"/>
</dbReference>
<protein>
    <recommendedName>
        <fullName evidence="2">FAS1 domain-containing protein</fullName>
    </recommendedName>
</protein>
<dbReference type="GO" id="GO:0050839">
    <property type="term" value="F:cell adhesion molecule binding"/>
    <property type="evidence" value="ECO:0007669"/>
    <property type="project" value="TreeGrafter"/>
</dbReference>
<evidence type="ECO:0000313" key="3">
    <source>
        <dbReference type="EMBL" id="CAH0097966.1"/>
    </source>
</evidence>
<evidence type="ECO:0000256" key="1">
    <source>
        <dbReference type="SAM" id="SignalP"/>
    </source>
</evidence>
<dbReference type="InterPro" id="IPR000782">
    <property type="entry name" value="FAS1_domain"/>
</dbReference>
<evidence type="ECO:0000259" key="2">
    <source>
        <dbReference type="PROSITE" id="PS50213"/>
    </source>
</evidence>
<accession>A0A8J2RB62</accession>
<gene>
    <name evidence="3" type="ORF">DGAL_LOCUS13</name>
</gene>
<dbReference type="GO" id="GO:0030198">
    <property type="term" value="P:extracellular matrix organization"/>
    <property type="evidence" value="ECO:0007669"/>
    <property type="project" value="TreeGrafter"/>
</dbReference>
<dbReference type="GO" id="GO:0031012">
    <property type="term" value="C:extracellular matrix"/>
    <property type="evidence" value="ECO:0007669"/>
    <property type="project" value="TreeGrafter"/>
</dbReference>
<organism evidence="3 4">
    <name type="scientific">Daphnia galeata</name>
    <dbReference type="NCBI Taxonomy" id="27404"/>
    <lineage>
        <taxon>Eukaryota</taxon>
        <taxon>Metazoa</taxon>
        <taxon>Ecdysozoa</taxon>
        <taxon>Arthropoda</taxon>
        <taxon>Crustacea</taxon>
        <taxon>Branchiopoda</taxon>
        <taxon>Diplostraca</taxon>
        <taxon>Cladocera</taxon>
        <taxon>Anomopoda</taxon>
        <taxon>Daphniidae</taxon>
        <taxon>Daphnia</taxon>
    </lineage>
</organism>
<keyword evidence="4" id="KW-1185">Reference proteome</keyword>
<feature type="domain" description="FAS1" evidence="2">
    <location>
        <begin position="38"/>
        <end position="182"/>
    </location>
</feature>
<dbReference type="GO" id="GO:0005615">
    <property type="term" value="C:extracellular space"/>
    <property type="evidence" value="ECO:0007669"/>
    <property type="project" value="TreeGrafter"/>
</dbReference>